<evidence type="ECO:0000313" key="2">
    <source>
        <dbReference type="EMBL" id="PNY10700.1"/>
    </source>
</evidence>
<dbReference type="ExpressionAtlas" id="A0A2K3P606">
    <property type="expression patterns" value="baseline"/>
</dbReference>
<comment type="caution">
    <text evidence="2">The sequence shown here is derived from an EMBL/GenBank/DDBJ whole genome shotgun (WGS) entry which is preliminary data.</text>
</comment>
<evidence type="ECO:0000256" key="1">
    <source>
        <dbReference type="SAM" id="MobiDB-lite"/>
    </source>
</evidence>
<name>A0A2K3P606_TRIPR</name>
<organism evidence="2 3">
    <name type="scientific">Trifolium pratense</name>
    <name type="common">Red clover</name>
    <dbReference type="NCBI Taxonomy" id="57577"/>
    <lineage>
        <taxon>Eukaryota</taxon>
        <taxon>Viridiplantae</taxon>
        <taxon>Streptophyta</taxon>
        <taxon>Embryophyta</taxon>
        <taxon>Tracheophyta</taxon>
        <taxon>Spermatophyta</taxon>
        <taxon>Magnoliopsida</taxon>
        <taxon>eudicotyledons</taxon>
        <taxon>Gunneridae</taxon>
        <taxon>Pentapetalae</taxon>
        <taxon>rosids</taxon>
        <taxon>fabids</taxon>
        <taxon>Fabales</taxon>
        <taxon>Fabaceae</taxon>
        <taxon>Papilionoideae</taxon>
        <taxon>50 kb inversion clade</taxon>
        <taxon>NPAAA clade</taxon>
        <taxon>Hologalegina</taxon>
        <taxon>IRL clade</taxon>
        <taxon>Trifolieae</taxon>
        <taxon>Trifolium</taxon>
    </lineage>
</organism>
<dbReference type="EMBL" id="ASHM01004004">
    <property type="protein sequence ID" value="PNY10700.1"/>
    <property type="molecule type" value="Genomic_DNA"/>
</dbReference>
<dbReference type="Proteomes" id="UP000236291">
    <property type="component" value="Unassembled WGS sequence"/>
</dbReference>
<evidence type="ECO:0000313" key="3">
    <source>
        <dbReference type="Proteomes" id="UP000236291"/>
    </source>
</evidence>
<dbReference type="PANTHER" id="PTHR36034:SF2">
    <property type="entry name" value="EXPRESSED PROTEIN"/>
    <property type="match status" value="1"/>
</dbReference>
<feature type="non-terminal residue" evidence="2">
    <location>
        <position position="828"/>
    </location>
</feature>
<dbReference type="PANTHER" id="PTHR36034">
    <property type="entry name" value="EXPRESSED PROTEIN"/>
    <property type="match status" value="1"/>
</dbReference>
<sequence>MNFLMRSTSIVYSEHIPIPEARVDVHHRSASAGSYYENHKPEVPYSKVDLNSKHHDLPFVVVDKHIDVSEEQGWITIPCSMTGVELRSSHLSILRVKFLATMAPPSSSNVLFTLKYTNHTTREEPPENWDDVPDIQSLLPLDRSFIFPGEQVHILACLSACKQDTQITTPFEVATTKTKNGKGQSSEKESGSIENINNLVSVEGELSTGGEEKSRDIFYGDSLVDMEEVHKRQTALLLQKFENSHFFVRISESNEPLWSKRSSVDNNSYYSEANGQKTPRIKTKEIAFPSTDAIIDKGNFDASTCGGVARNSTKCFALPNGDIVVHLQANVNVSSLKDPCIEILQFEKCRERTTSPVRQMDAVCTNQDPCAELLNWIYPLENGRAPIRPVPPHHLTSNSGIGSTSQWSNYPAPTGSHLFGFGNFRSYSMSSLPQPTNPPSIPLKAASSKPSFDPEDLDQISSPKVFWKKMGVDELLSFRGVSLERDRFSVCCGLEGVYIPGRRWRRKLEIIQPVKIHSFAANLNSEDLLCVQIKNVAPAHAPDIVIFIDAINIIFEESTKNVAVSSLPISCVEAGNDHSLPNLALRHFPANRIGEEHSFILKPETSTLKSLKVQDKRTSPNVNVLIGCFPVVFSLNLASRFFFKQPTSWRPRSSKDIMISIASQMSGKPQGAYEKPYRLPVQILTLQASNLTSEDLTLTVLAPDSLTLPPSVVSLNTPRTPKSPFIGFAEFLARANGERSIGAKWKKGFNSIIEKKEEQSYDHKAQEISLSDDVIPSSGITCTHLWLQSRVPLGCIPSKSVVTVKIELLPLTAGIITLDTLQIDVKEK</sequence>
<feature type="region of interest" description="Disordered" evidence="1">
    <location>
        <begin position="430"/>
        <end position="455"/>
    </location>
</feature>
<protein>
    <submittedName>
        <fullName evidence="2">Uncharacterized protein</fullName>
    </submittedName>
</protein>
<gene>
    <name evidence="2" type="ORF">L195_g007288</name>
</gene>
<reference evidence="2 3" key="2">
    <citation type="journal article" date="2017" name="Front. Plant Sci.">
        <title>Gene Classification and Mining of Molecular Markers Useful in Red Clover (Trifolium pratense) Breeding.</title>
        <authorList>
            <person name="Istvanek J."/>
            <person name="Dluhosova J."/>
            <person name="Dluhos P."/>
            <person name="Patkova L."/>
            <person name="Nedelnik J."/>
            <person name="Repkova J."/>
        </authorList>
    </citation>
    <scope>NUCLEOTIDE SEQUENCE [LARGE SCALE GENOMIC DNA]</scope>
    <source>
        <strain evidence="3">cv. Tatra</strain>
        <tissue evidence="2">Young leaves</tissue>
    </source>
</reference>
<proteinExistence type="predicted"/>
<dbReference type="STRING" id="57577.A0A2K3P606"/>
<feature type="region of interest" description="Disordered" evidence="1">
    <location>
        <begin position="176"/>
        <end position="196"/>
    </location>
</feature>
<accession>A0A2K3P606</accession>
<reference evidence="2 3" key="1">
    <citation type="journal article" date="2014" name="Am. J. Bot.">
        <title>Genome assembly and annotation for red clover (Trifolium pratense; Fabaceae).</title>
        <authorList>
            <person name="Istvanek J."/>
            <person name="Jaros M."/>
            <person name="Krenek A."/>
            <person name="Repkova J."/>
        </authorList>
    </citation>
    <scope>NUCLEOTIDE SEQUENCE [LARGE SCALE GENOMIC DNA]</scope>
    <source>
        <strain evidence="3">cv. Tatra</strain>
        <tissue evidence="2">Young leaves</tissue>
    </source>
</reference>
<dbReference type="AlphaFoldDB" id="A0A2K3P606"/>